<dbReference type="PANTHER" id="PTHR30288:SF0">
    <property type="entry name" value="FLAGELLAR HOOK-ASSOCIATED PROTEIN 2"/>
    <property type="match status" value="1"/>
</dbReference>
<dbReference type="PANTHER" id="PTHR30288">
    <property type="entry name" value="FLAGELLAR CAP/ASSEMBLY PROTEIN FLID"/>
    <property type="match status" value="1"/>
</dbReference>
<dbReference type="Gene3D" id="3.30.70.2120">
    <property type="match status" value="1"/>
</dbReference>
<name>A0ABQ4PFK0_9GAMM</name>
<gene>
    <name evidence="8" type="primary">fliD</name>
    <name evidence="8" type="ORF">TUM4630_16090</name>
</gene>
<dbReference type="Proteomes" id="UP000761574">
    <property type="component" value="Unassembled WGS sequence"/>
</dbReference>
<keyword evidence="8" id="KW-0966">Cell projection</keyword>
<accession>A0ABQ4PFK0</accession>
<keyword evidence="4 5" id="KW-0975">Bacterial flagellum</keyword>
<organism evidence="8 9">
    <name type="scientific">Shewanella algidipiscicola</name>
    <dbReference type="NCBI Taxonomy" id="614070"/>
    <lineage>
        <taxon>Bacteria</taxon>
        <taxon>Pseudomonadati</taxon>
        <taxon>Pseudomonadota</taxon>
        <taxon>Gammaproteobacteria</taxon>
        <taxon>Alteromonadales</taxon>
        <taxon>Shewanellaceae</taxon>
        <taxon>Shewanella</taxon>
    </lineage>
</organism>
<comment type="subunit">
    <text evidence="2 5">Homopentamer.</text>
</comment>
<dbReference type="InterPro" id="IPR040026">
    <property type="entry name" value="FliD"/>
</dbReference>
<dbReference type="Pfam" id="PF07196">
    <property type="entry name" value="Flagellin_IN"/>
    <property type="match status" value="1"/>
</dbReference>
<keyword evidence="8" id="KW-0282">Flagellum</keyword>
<evidence type="ECO:0000256" key="4">
    <source>
        <dbReference type="ARBA" id="ARBA00023143"/>
    </source>
</evidence>
<comment type="similarity">
    <text evidence="1 5">Belongs to the FliD family.</text>
</comment>
<reference evidence="8 9" key="1">
    <citation type="submission" date="2021-05" db="EMBL/GenBank/DDBJ databases">
        <title>Molecular characterization for Shewanella algae harboring chromosomal blaOXA-55-like strains isolated from clinical and environment sample.</title>
        <authorList>
            <person name="Ohama Y."/>
            <person name="Aoki K."/>
            <person name="Harada S."/>
            <person name="Moriya K."/>
            <person name="Ishii Y."/>
            <person name="Tateda K."/>
        </authorList>
    </citation>
    <scope>NUCLEOTIDE SEQUENCE [LARGE SCALE GENOMIC DNA]</scope>
    <source>
        <strain evidence="8 9">LMG 23746</strain>
    </source>
</reference>
<keyword evidence="8" id="KW-0969">Cilium</keyword>
<dbReference type="InterPro" id="IPR003481">
    <property type="entry name" value="FliD_N"/>
</dbReference>
<proteinExistence type="inferred from homology"/>
<evidence type="ECO:0000256" key="3">
    <source>
        <dbReference type="ARBA" id="ARBA00023054"/>
    </source>
</evidence>
<dbReference type="RefSeq" id="WP_119977483.1">
    <property type="nucleotide sequence ID" value="NZ_BPFB01000015.1"/>
</dbReference>
<dbReference type="Pfam" id="PF07195">
    <property type="entry name" value="FliD_C"/>
    <property type="match status" value="1"/>
</dbReference>
<keyword evidence="9" id="KW-1185">Reference proteome</keyword>
<dbReference type="InterPro" id="IPR010809">
    <property type="entry name" value="FliD_C"/>
</dbReference>
<comment type="subcellular location">
    <subcellularLocation>
        <location evidence="5">Secreted</location>
    </subcellularLocation>
    <subcellularLocation>
        <location evidence="5">Bacterial flagellum</location>
    </subcellularLocation>
</comment>
<sequence length="457" mass="48293">MALTATGIGSGLDINTIVGVLVDAEKVPKEAIFDKKEDALEAQVSAIGTLKSALSKFQDALEKLKDGNSLNQRQVSTGESNYFTASADKNAQSGSYNIVVEQLAQRHKVAGGYTADPKAAVGEGSLDFTVNGNSFSVDVAAGDSLDAIAASINNADDNVGVTATIVTTDGGSRLVISSDTEGSDSNVTVAANDTSGTGLNDMFGTGNLTEVQAAKEAIVYIDGQKLQSQTNEISNAISGVTLNLTDADLNKTSVLKIELDEEAVKENVQGFVDAYNGLIDTIEKLSSYDAKEKKAAAMQGDSMIRSIESQMRNMISTRVDTGGGDSIALYDIGIEADRYGKLSVNSTKLDKVINEDMGSIENLFATKDTGLATRLDTLVEGYVKTSGLLNTRNNTLTEDQQRLEDQREAFNMKMEQLQARLFKQFNAMDLVVGNLTSQGNGVISALNSLPGVVKASG</sequence>
<dbReference type="Pfam" id="PF02465">
    <property type="entry name" value="FliD_N"/>
    <property type="match status" value="1"/>
</dbReference>
<evidence type="ECO:0000256" key="5">
    <source>
        <dbReference type="RuleBase" id="RU362066"/>
    </source>
</evidence>
<evidence type="ECO:0000259" key="6">
    <source>
        <dbReference type="Pfam" id="PF02465"/>
    </source>
</evidence>
<comment type="caution">
    <text evidence="8">The sequence shown here is derived from an EMBL/GenBank/DDBJ whole genome shotgun (WGS) entry which is preliminary data.</text>
</comment>
<dbReference type="InterPro" id="IPR010810">
    <property type="entry name" value="Flagellin_hook_IN_motif"/>
</dbReference>
<keyword evidence="5" id="KW-0964">Secreted</keyword>
<evidence type="ECO:0000256" key="1">
    <source>
        <dbReference type="ARBA" id="ARBA00009764"/>
    </source>
</evidence>
<feature type="domain" description="Flagellar hook-associated protein 2 N-terminal" evidence="6">
    <location>
        <begin position="10"/>
        <end position="107"/>
    </location>
</feature>
<feature type="domain" description="Flagellar hook-associated protein 2 C-terminal" evidence="7">
    <location>
        <begin position="214"/>
        <end position="436"/>
    </location>
</feature>
<feature type="coiled-coil region" evidence="5">
    <location>
        <begin position="393"/>
        <end position="420"/>
    </location>
</feature>
<comment type="function">
    <text evidence="5">Required for morphogenesis and for the elongation of the flagellar filament by facilitating polymerization of the flagellin monomers at the tip of growing filament. Forms a capping structure, which prevents flagellin subunits (transported through the central channel of the flagellum) from leaking out without polymerization at the distal end.</text>
</comment>
<evidence type="ECO:0000259" key="7">
    <source>
        <dbReference type="Pfam" id="PF07195"/>
    </source>
</evidence>
<dbReference type="EMBL" id="BPFB01000015">
    <property type="protein sequence ID" value="GIU46194.1"/>
    <property type="molecule type" value="Genomic_DNA"/>
</dbReference>
<evidence type="ECO:0000313" key="9">
    <source>
        <dbReference type="Proteomes" id="UP000761574"/>
    </source>
</evidence>
<evidence type="ECO:0000256" key="2">
    <source>
        <dbReference type="ARBA" id="ARBA00011255"/>
    </source>
</evidence>
<evidence type="ECO:0000313" key="8">
    <source>
        <dbReference type="EMBL" id="GIU46194.1"/>
    </source>
</evidence>
<keyword evidence="3 5" id="KW-0175">Coiled coil</keyword>
<protein>
    <recommendedName>
        <fullName evidence="5">Flagellar hook-associated protein 2</fullName>
        <shortName evidence="5">HAP2</shortName>
    </recommendedName>
    <alternativeName>
        <fullName evidence="5">Flagellar cap protein</fullName>
    </alternativeName>
</protein>